<dbReference type="GO" id="GO:0003700">
    <property type="term" value="F:DNA-binding transcription factor activity"/>
    <property type="evidence" value="ECO:0007669"/>
    <property type="project" value="UniProtKB-UniRule"/>
</dbReference>
<reference evidence="10" key="1">
    <citation type="journal article" date="2006" name="PLoS Biol.">
        <title>Macronuclear genome sequence of the ciliate Tetrahymena thermophila, a model eukaryote.</title>
        <authorList>
            <person name="Eisen J.A."/>
            <person name="Coyne R.S."/>
            <person name="Wu M."/>
            <person name="Wu D."/>
            <person name="Thiagarajan M."/>
            <person name="Wortman J.R."/>
            <person name="Badger J.H."/>
            <person name="Ren Q."/>
            <person name="Amedeo P."/>
            <person name="Jones K.M."/>
            <person name="Tallon L.J."/>
            <person name="Delcher A.L."/>
            <person name="Salzberg S.L."/>
            <person name="Silva J.C."/>
            <person name="Haas B.J."/>
            <person name="Majoros W.H."/>
            <person name="Farzad M."/>
            <person name="Carlton J.M."/>
            <person name="Smith R.K. Jr."/>
            <person name="Garg J."/>
            <person name="Pearlman R.E."/>
            <person name="Karrer K.M."/>
            <person name="Sun L."/>
            <person name="Manning G."/>
            <person name="Elde N.C."/>
            <person name="Turkewitz A.P."/>
            <person name="Asai D.J."/>
            <person name="Wilkes D.E."/>
            <person name="Wang Y."/>
            <person name="Cai H."/>
            <person name="Collins K."/>
            <person name="Stewart B.A."/>
            <person name="Lee S.R."/>
            <person name="Wilamowska K."/>
            <person name="Weinberg Z."/>
            <person name="Ruzzo W.L."/>
            <person name="Wloga D."/>
            <person name="Gaertig J."/>
            <person name="Frankel J."/>
            <person name="Tsao C.-C."/>
            <person name="Gorovsky M.A."/>
            <person name="Keeling P.J."/>
            <person name="Waller R.F."/>
            <person name="Patron N.J."/>
            <person name="Cherry J.M."/>
            <person name="Stover N.A."/>
            <person name="Krieger C.J."/>
            <person name="del Toro C."/>
            <person name="Ryder H.F."/>
            <person name="Williamson S.C."/>
            <person name="Barbeau R.A."/>
            <person name="Hamilton E.P."/>
            <person name="Orias E."/>
        </authorList>
    </citation>
    <scope>NUCLEOTIDE SEQUENCE [LARGE SCALE GENOMIC DNA]</scope>
    <source>
        <strain evidence="10">SB210</strain>
    </source>
</reference>
<sequence>MSLEAQQIIRMPKEFSNINQDSIRQKGYDIVKNENSNQSSKQSIRKKKLSESIQSMNQKNKIRELDFLNPNAMKQNENLQLSQLNQQTAFQQNLKFEFLNTADRIKEESSLQGFADLQNQISTTFAIQKHHKVKQSNQLVNQNNNVYEKEVLPSQNYSEYQNERILNKSNTFQPNSQSIQNYSNSQNEQQKIQQFNKDKKQNIISKYQGDSLHKYSQISNEQQQQQQQQQYLFENDYIPSNMQKKLNQQYFDENNLLNNNNNNNVISIEAQQSDTKFSFNPNKINNTNSINPYINNTIFNHSSSHVVNDNKGQIEKEICPFNQLQQEIVSQTFALPPVIFTDEEPRYVNAAQFKRMMIMRIKRAARDLKQNKIVPQREIRSKETTEFQQQQQNPQKSKKYKYESRHKHATNRIRDSKGRFIPKDQLQEYLEQLEKEKKQKESLGEQNYQNNLDINPSAQQQQSNQIIQSNQKYNDKCNSTVQREEILQEQEEEKNQQQISEEAKQQNYQNNIFQISQYNQKQSQNSNKNIFAQQQLTYQNSLTCNKNENIKTISQMITEISEINQQSNQQNLKLQ</sequence>
<evidence type="ECO:0000256" key="6">
    <source>
        <dbReference type="RuleBase" id="RU367155"/>
    </source>
</evidence>
<keyword evidence="5 6" id="KW-0539">Nucleus</keyword>
<dbReference type="OrthoDB" id="1097733at2759"/>
<dbReference type="STRING" id="312017.I7MCZ7"/>
<dbReference type="EMBL" id="GG662587">
    <property type="protein sequence ID" value="EAR85216.4"/>
    <property type="molecule type" value="Genomic_DNA"/>
</dbReference>
<comment type="similarity">
    <text evidence="6">Belongs to the NFYA/HAP2 subunit family.</text>
</comment>
<dbReference type="GeneID" id="7846951"/>
<evidence type="ECO:0000256" key="7">
    <source>
        <dbReference type="SAM" id="Coils"/>
    </source>
</evidence>
<protein>
    <recommendedName>
        <fullName evidence="6">Nuclear transcription factor Y subunit</fullName>
    </recommendedName>
</protein>
<feature type="compositionally biased region" description="Basic and acidic residues" evidence="8">
    <location>
        <begin position="374"/>
        <end position="385"/>
    </location>
</feature>
<gene>
    <name evidence="9" type="ORF">TTHERM_00486670</name>
</gene>
<dbReference type="Pfam" id="PF02045">
    <property type="entry name" value="CBFB_NFYA"/>
    <property type="match status" value="1"/>
</dbReference>
<feature type="region of interest" description="Disordered" evidence="8">
    <location>
        <begin position="34"/>
        <end position="53"/>
    </location>
</feature>
<comment type="subcellular location">
    <subcellularLocation>
        <location evidence="1 6">Nucleus</location>
    </subcellularLocation>
</comment>
<keyword evidence="7" id="KW-0175">Coiled coil</keyword>
<dbReference type="KEGG" id="tet:TTHERM_00486670"/>
<proteinExistence type="inferred from homology"/>
<feature type="compositionally biased region" description="Basic residues" evidence="8">
    <location>
        <begin position="396"/>
        <end position="411"/>
    </location>
</feature>
<dbReference type="InParanoid" id="I7MCZ7"/>
<comment type="subunit">
    <text evidence="6">Heterotrimer.</text>
</comment>
<dbReference type="RefSeq" id="XP_001032879.4">
    <property type="nucleotide sequence ID" value="XM_001032879.4"/>
</dbReference>
<feature type="coiled-coil region" evidence="7">
    <location>
        <begin position="423"/>
        <end position="450"/>
    </location>
</feature>
<feature type="region of interest" description="Disordered" evidence="8">
    <location>
        <begin position="374"/>
        <end position="417"/>
    </location>
</feature>
<keyword evidence="4 6" id="KW-0804">Transcription</keyword>
<evidence type="ECO:0000256" key="1">
    <source>
        <dbReference type="ARBA" id="ARBA00004123"/>
    </source>
</evidence>
<keyword evidence="3 6" id="KW-0238">DNA-binding</keyword>
<evidence type="ECO:0000313" key="9">
    <source>
        <dbReference type="EMBL" id="EAR85216.4"/>
    </source>
</evidence>
<organism evidence="9 10">
    <name type="scientific">Tetrahymena thermophila (strain SB210)</name>
    <dbReference type="NCBI Taxonomy" id="312017"/>
    <lineage>
        <taxon>Eukaryota</taxon>
        <taxon>Sar</taxon>
        <taxon>Alveolata</taxon>
        <taxon>Ciliophora</taxon>
        <taxon>Intramacronucleata</taxon>
        <taxon>Oligohymenophorea</taxon>
        <taxon>Hymenostomatida</taxon>
        <taxon>Tetrahymenina</taxon>
        <taxon>Tetrahymenidae</taxon>
        <taxon>Tetrahymena</taxon>
    </lineage>
</organism>
<evidence type="ECO:0000313" key="10">
    <source>
        <dbReference type="Proteomes" id="UP000009168"/>
    </source>
</evidence>
<dbReference type="InterPro" id="IPR001289">
    <property type="entry name" value="NFYA"/>
</dbReference>
<comment type="function">
    <text evidence="6">Component of the sequence-specific heterotrimeric transcription factor (NF-Y) which specifically recognizes a 5'-CCAAT-3' box motif found in the promoters of its target genes.</text>
</comment>
<dbReference type="SMART" id="SM00521">
    <property type="entry name" value="CBF"/>
    <property type="match status" value="1"/>
</dbReference>
<keyword evidence="2 6" id="KW-0805">Transcription regulation</keyword>
<dbReference type="PROSITE" id="PS51152">
    <property type="entry name" value="NFYA_HAP2_2"/>
    <property type="match status" value="1"/>
</dbReference>
<name>I7MCZ7_TETTS</name>
<evidence type="ECO:0000256" key="5">
    <source>
        <dbReference type="ARBA" id="ARBA00023242"/>
    </source>
</evidence>
<dbReference type="Gene3D" id="6.10.250.2430">
    <property type="match status" value="1"/>
</dbReference>
<keyword evidence="10" id="KW-1185">Reference proteome</keyword>
<evidence type="ECO:0000256" key="4">
    <source>
        <dbReference type="ARBA" id="ARBA00023163"/>
    </source>
</evidence>
<dbReference type="GO" id="GO:0005634">
    <property type="term" value="C:nucleus"/>
    <property type="evidence" value="ECO:0007669"/>
    <property type="project" value="UniProtKB-SubCell"/>
</dbReference>
<dbReference type="GO" id="GO:0003677">
    <property type="term" value="F:DNA binding"/>
    <property type="evidence" value="ECO:0007669"/>
    <property type="project" value="UniProtKB-KW"/>
</dbReference>
<dbReference type="AlphaFoldDB" id="I7MCZ7"/>
<dbReference type="Proteomes" id="UP000009168">
    <property type="component" value="Unassembled WGS sequence"/>
</dbReference>
<evidence type="ECO:0000256" key="2">
    <source>
        <dbReference type="ARBA" id="ARBA00023015"/>
    </source>
</evidence>
<evidence type="ECO:0000256" key="8">
    <source>
        <dbReference type="SAM" id="MobiDB-lite"/>
    </source>
</evidence>
<evidence type="ECO:0000256" key="3">
    <source>
        <dbReference type="ARBA" id="ARBA00023125"/>
    </source>
</evidence>
<dbReference type="eggNOG" id="KOG1561">
    <property type="taxonomic scope" value="Eukaryota"/>
</dbReference>
<accession>I7MCZ7</accession>